<dbReference type="Proteomes" id="UP000305546">
    <property type="component" value="Unassembled WGS sequence"/>
</dbReference>
<dbReference type="EMBL" id="VDFW01000038">
    <property type="protein sequence ID" value="TNC20992.1"/>
    <property type="molecule type" value="Genomic_DNA"/>
</dbReference>
<comment type="caution">
    <text evidence="2">The sequence shown here is derived from an EMBL/GenBank/DDBJ whole genome shotgun (WGS) entry which is preliminary data.</text>
</comment>
<organism evidence="2 3">
    <name type="scientific">Amycolatopsis alkalitolerans</name>
    <dbReference type="NCBI Taxonomy" id="2547244"/>
    <lineage>
        <taxon>Bacteria</taxon>
        <taxon>Bacillati</taxon>
        <taxon>Actinomycetota</taxon>
        <taxon>Actinomycetes</taxon>
        <taxon>Pseudonocardiales</taxon>
        <taxon>Pseudonocardiaceae</taxon>
        <taxon>Amycolatopsis</taxon>
    </lineage>
</organism>
<gene>
    <name evidence="2" type="ORF">FG385_29530</name>
</gene>
<keyword evidence="3" id="KW-1185">Reference proteome</keyword>
<protein>
    <recommendedName>
        <fullName evidence="4">Hemophore-related protein</fullName>
    </recommendedName>
</protein>
<evidence type="ECO:0008006" key="4">
    <source>
        <dbReference type="Google" id="ProtNLM"/>
    </source>
</evidence>
<evidence type="ECO:0000256" key="1">
    <source>
        <dbReference type="SAM" id="SignalP"/>
    </source>
</evidence>
<keyword evidence="1" id="KW-0732">Signal</keyword>
<proteinExistence type="predicted"/>
<feature type="signal peptide" evidence="1">
    <location>
        <begin position="1"/>
        <end position="29"/>
    </location>
</feature>
<evidence type="ECO:0000313" key="3">
    <source>
        <dbReference type="Proteomes" id="UP000305546"/>
    </source>
</evidence>
<reference evidence="2 3" key="1">
    <citation type="submission" date="2019-06" db="EMBL/GenBank/DDBJ databases">
        <title>Amycolatopsis alkalitolerans sp. nov., isolated from Gastrodia elata Blume.</title>
        <authorList>
            <person name="Narsing Rao M.P."/>
            <person name="Li W.J."/>
        </authorList>
    </citation>
    <scope>NUCLEOTIDE SEQUENCE [LARGE SCALE GENOMIC DNA]</scope>
    <source>
        <strain evidence="2 3">SYSUP0005</strain>
    </source>
</reference>
<accession>A0A5C4LUB1</accession>
<name>A0A5C4LUB1_9PSEU</name>
<sequence length="136" mass="13902">MLSHPVRTAVVGTVIAAGMLGGTAGVAQAAPAQPAAPQPVLCSTVDALQAALQNLSQATDPMVIDAELGQVIALLQGYPPVLPTTLMPTYDWLIAKFQVLRTMVATLPAPQLIVLVNDLTAQLAAALGDIPCAPQS</sequence>
<feature type="chain" id="PRO_5022847020" description="Hemophore-related protein" evidence="1">
    <location>
        <begin position="30"/>
        <end position="136"/>
    </location>
</feature>
<evidence type="ECO:0000313" key="2">
    <source>
        <dbReference type="EMBL" id="TNC20992.1"/>
    </source>
</evidence>
<dbReference type="RefSeq" id="WP_139100085.1">
    <property type="nucleotide sequence ID" value="NZ_VDFW01000038.1"/>
</dbReference>
<dbReference type="AlphaFoldDB" id="A0A5C4LUB1"/>